<dbReference type="PROSITE" id="PS50109">
    <property type="entry name" value="HIS_KIN"/>
    <property type="match status" value="1"/>
</dbReference>
<evidence type="ECO:0000259" key="2">
    <source>
        <dbReference type="PROSITE" id="PS50109"/>
    </source>
</evidence>
<dbReference type="InterPro" id="IPR004358">
    <property type="entry name" value="Sig_transdc_His_kin-like_C"/>
</dbReference>
<feature type="domain" description="PAC" evidence="4">
    <location>
        <begin position="1"/>
        <end position="22"/>
    </location>
</feature>
<dbReference type="PROSITE" id="PS50110">
    <property type="entry name" value="RESPONSE_REGULATORY"/>
    <property type="match status" value="1"/>
</dbReference>
<evidence type="ECO:0008006" key="6">
    <source>
        <dbReference type="Google" id="ProtNLM"/>
    </source>
</evidence>
<dbReference type="Gene3D" id="3.30.565.10">
    <property type="entry name" value="Histidine kinase-like ATPase, C-terminal domain"/>
    <property type="match status" value="1"/>
</dbReference>
<feature type="domain" description="Histidine kinase" evidence="2">
    <location>
        <begin position="35"/>
        <end position="264"/>
    </location>
</feature>
<organism evidence="5">
    <name type="scientific">marine sediment metagenome</name>
    <dbReference type="NCBI Taxonomy" id="412755"/>
    <lineage>
        <taxon>unclassified sequences</taxon>
        <taxon>metagenomes</taxon>
        <taxon>ecological metagenomes</taxon>
    </lineage>
</organism>
<dbReference type="InterPro" id="IPR001789">
    <property type="entry name" value="Sig_transdc_resp-reg_receiver"/>
</dbReference>
<reference evidence="5" key="1">
    <citation type="journal article" date="2015" name="Nature">
        <title>Complex archaea that bridge the gap between prokaryotes and eukaryotes.</title>
        <authorList>
            <person name="Spang A."/>
            <person name="Saw J.H."/>
            <person name="Jorgensen S.L."/>
            <person name="Zaremba-Niedzwiedzka K."/>
            <person name="Martijn J."/>
            <person name="Lind A.E."/>
            <person name="van Eijk R."/>
            <person name="Schleper C."/>
            <person name="Guy L."/>
            <person name="Ettema T.J."/>
        </authorList>
    </citation>
    <scope>NUCLEOTIDE SEQUENCE</scope>
</reference>
<dbReference type="Pfam" id="PF02518">
    <property type="entry name" value="HATPase_c"/>
    <property type="match status" value="1"/>
</dbReference>
<dbReference type="Gene3D" id="1.10.287.130">
    <property type="match status" value="1"/>
</dbReference>
<keyword evidence="1" id="KW-0597">Phosphoprotein</keyword>
<dbReference type="InterPro" id="IPR000700">
    <property type="entry name" value="PAS-assoc_C"/>
</dbReference>
<dbReference type="InterPro" id="IPR036890">
    <property type="entry name" value="HATPase_C_sf"/>
</dbReference>
<protein>
    <recommendedName>
        <fullName evidence="6">Histidine kinase</fullName>
    </recommendedName>
</protein>
<dbReference type="GO" id="GO:0000155">
    <property type="term" value="F:phosphorelay sensor kinase activity"/>
    <property type="evidence" value="ECO:0007669"/>
    <property type="project" value="InterPro"/>
</dbReference>
<dbReference type="SUPFAM" id="SSF52172">
    <property type="entry name" value="CheY-like"/>
    <property type="match status" value="1"/>
</dbReference>
<dbReference type="InterPro" id="IPR005467">
    <property type="entry name" value="His_kinase_dom"/>
</dbReference>
<name>A0A0F9AJ52_9ZZZZ</name>
<accession>A0A0F9AJ52</accession>
<evidence type="ECO:0000259" key="4">
    <source>
        <dbReference type="PROSITE" id="PS50113"/>
    </source>
</evidence>
<comment type="caution">
    <text evidence="5">The sequence shown here is derived from an EMBL/GenBank/DDBJ whole genome shotgun (WGS) entry which is preliminary data.</text>
</comment>
<gene>
    <name evidence="5" type="ORF">LCGC14_2643930</name>
</gene>
<dbReference type="PROSITE" id="PS50113">
    <property type="entry name" value="PAC"/>
    <property type="match status" value="1"/>
</dbReference>
<dbReference type="Gene3D" id="3.40.50.2300">
    <property type="match status" value="1"/>
</dbReference>
<dbReference type="InterPro" id="IPR036097">
    <property type="entry name" value="HisK_dim/P_sf"/>
</dbReference>
<dbReference type="Pfam" id="PF00072">
    <property type="entry name" value="Response_reg"/>
    <property type="match status" value="1"/>
</dbReference>
<dbReference type="PANTHER" id="PTHR43065">
    <property type="entry name" value="SENSOR HISTIDINE KINASE"/>
    <property type="match status" value="1"/>
</dbReference>
<dbReference type="SMART" id="SM00387">
    <property type="entry name" value="HATPase_c"/>
    <property type="match status" value="1"/>
</dbReference>
<feature type="domain" description="Response regulatory" evidence="3">
    <location>
        <begin position="285"/>
        <end position="400"/>
    </location>
</feature>
<dbReference type="CDD" id="cd00082">
    <property type="entry name" value="HisKA"/>
    <property type="match status" value="1"/>
</dbReference>
<evidence type="ECO:0000313" key="5">
    <source>
        <dbReference type="EMBL" id="KKK98320.1"/>
    </source>
</evidence>
<dbReference type="InterPro" id="IPR011006">
    <property type="entry name" value="CheY-like_superfamily"/>
</dbReference>
<dbReference type="InterPro" id="IPR003594">
    <property type="entry name" value="HATPase_dom"/>
</dbReference>
<dbReference type="EMBL" id="LAZR01045667">
    <property type="protein sequence ID" value="KKK98320.1"/>
    <property type="molecule type" value="Genomic_DNA"/>
</dbReference>
<dbReference type="PANTHER" id="PTHR43065:SF49">
    <property type="entry name" value="HISTIDINE KINASE"/>
    <property type="match status" value="1"/>
</dbReference>
<dbReference type="SUPFAM" id="SSF55874">
    <property type="entry name" value="ATPase domain of HSP90 chaperone/DNA topoisomerase II/histidine kinase"/>
    <property type="match status" value="1"/>
</dbReference>
<dbReference type="InterPro" id="IPR003661">
    <property type="entry name" value="HisK_dim/P_dom"/>
</dbReference>
<dbReference type="AlphaFoldDB" id="A0A0F9AJ52"/>
<sequence length="402" mass="43464">RYLIVIGRDITEQKQLEAQLIQSQKMEAIGQLAGGVAHDFNNLLQIIQSNLWLARESLEREDAPLDRVGTSELLGEAFKAGDRGAKLTRQLLAFSRKKMLSPETVDPNEMIERMTSLLGRTLGEDIEIEIFVEDDIPPIHVDAGNLENAILNLALNAKGAMPKGGKLTIGAFKRNLDRELATEDGAMPVGEYVEISVTDTGGGMSAETLDRAIEPFFTTKDVGDGSGLGLSMVYGFTKQSGGHMTLQSEVGKGTTVKVLLPVAEAKADAGGEKQKEAVAGGGRGTILVVEDDMDVRRITVMLLNNLGYDTLEAEDALSAIEILKNDDGIDLLFSDVVMPRGITGIELAREVSRTKGIKVLLTSGYPIAELEKSGLSESDFRFLKKPYTTEELSRAVKALLEG</sequence>
<evidence type="ECO:0000259" key="3">
    <source>
        <dbReference type="PROSITE" id="PS50110"/>
    </source>
</evidence>
<evidence type="ECO:0000256" key="1">
    <source>
        <dbReference type="ARBA" id="ARBA00022553"/>
    </source>
</evidence>
<dbReference type="SMART" id="SM00448">
    <property type="entry name" value="REC"/>
    <property type="match status" value="1"/>
</dbReference>
<dbReference type="PRINTS" id="PR00344">
    <property type="entry name" value="BCTRLSENSOR"/>
</dbReference>
<proteinExistence type="predicted"/>
<feature type="non-terminal residue" evidence="5">
    <location>
        <position position="1"/>
    </location>
</feature>
<dbReference type="SUPFAM" id="SSF47384">
    <property type="entry name" value="Homodimeric domain of signal transducing histidine kinase"/>
    <property type="match status" value="1"/>
</dbReference>